<sequence>MLSKRIIIACAILGTLSFSCSKFSKISKSRDINEKYDAALNYYDNKDYYKASVLFEDIMGAFVGAAEYEKIQFYYAYSQFEQKQYLIAAHHFKSFFETYNRSPFAEEALFMNGYSLYKDTPDYNLDQSGTSQAIEELQNFINRYPTSQYAQQCDDLINELRARLELKAFEISKQYSHLRYYKAAAIAYENFMKDYPDSDFKPEAMYKKMEAEYELAKMSVFDKQEERYESAIETYGKFGQRYSDSSAFADAGKLKKDVDKDLKKHLNKKAAWEKELAKIKAAQEAGKITKEQAEKEINDGPKETRKQKRKRSKNLEQIQEAERESEEPVATPTEEAKE</sequence>
<evidence type="ECO:0000259" key="5">
    <source>
        <dbReference type="Pfam" id="PF13525"/>
    </source>
</evidence>
<protein>
    <submittedName>
        <fullName evidence="6">Outer membrane protein assembly factor BamD</fullName>
    </submittedName>
</protein>
<dbReference type="InterPro" id="IPR017689">
    <property type="entry name" value="BamD"/>
</dbReference>
<reference evidence="6 7" key="1">
    <citation type="submission" date="2021-05" db="EMBL/GenBank/DDBJ databases">
        <title>Comparative genomic studies on the polysaccharide-degrading batcterial strains of the Flammeovirga genus.</title>
        <authorList>
            <person name="Zewei F."/>
            <person name="Zheng Z."/>
            <person name="Yu L."/>
            <person name="Ruyue G."/>
            <person name="Yanhong M."/>
            <person name="Yuanyuan C."/>
            <person name="Jingyan G."/>
            <person name="Wenjun H."/>
        </authorList>
    </citation>
    <scope>NUCLEOTIDE SEQUENCE [LARGE SCALE GENOMIC DNA]</scope>
    <source>
        <strain evidence="6 7">NBRC:100898</strain>
    </source>
</reference>
<accession>A0AAX1N8Q5</accession>
<keyword evidence="1" id="KW-0732">Signal</keyword>
<proteinExistence type="predicted"/>
<name>A0AAX1N8Q5_9BACT</name>
<feature type="region of interest" description="Disordered" evidence="4">
    <location>
        <begin position="283"/>
        <end position="338"/>
    </location>
</feature>
<dbReference type="Pfam" id="PF13525">
    <property type="entry name" value="YfiO"/>
    <property type="match status" value="1"/>
</dbReference>
<feature type="domain" description="Outer membrane lipoprotein BamD-like" evidence="5">
    <location>
        <begin position="32"/>
        <end position="223"/>
    </location>
</feature>
<keyword evidence="2" id="KW-0472">Membrane</keyword>
<feature type="compositionally biased region" description="Basic and acidic residues" evidence="4">
    <location>
        <begin position="287"/>
        <end position="304"/>
    </location>
</feature>
<gene>
    <name evidence="6" type="primary">bamD</name>
    <name evidence="6" type="ORF">KMW28_08260</name>
</gene>
<dbReference type="InterPro" id="IPR039565">
    <property type="entry name" value="BamD-like"/>
</dbReference>
<dbReference type="NCBIfam" id="TIGR03302">
    <property type="entry name" value="OM_YfiO"/>
    <property type="match status" value="1"/>
</dbReference>
<keyword evidence="7" id="KW-1185">Reference proteome</keyword>
<dbReference type="Gene3D" id="1.25.40.10">
    <property type="entry name" value="Tetratricopeptide repeat domain"/>
    <property type="match status" value="1"/>
</dbReference>
<dbReference type="InterPro" id="IPR011990">
    <property type="entry name" value="TPR-like_helical_dom_sf"/>
</dbReference>
<dbReference type="PROSITE" id="PS51257">
    <property type="entry name" value="PROKAR_LIPOPROTEIN"/>
    <property type="match status" value="1"/>
</dbReference>
<dbReference type="Proteomes" id="UP000678679">
    <property type="component" value="Chromosome 1"/>
</dbReference>
<keyword evidence="3" id="KW-0998">Cell outer membrane</keyword>
<evidence type="ECO:0000313" key="6">
    <source>
        <dbReference type="EMBL" id="QWG03561.1"/>
    </source>
</evidence>
<evidence type="ECO:0000256" key="3">
    <source>
        <dbReference type="ARBA" id="ARBA00023237"/>
    </source>
</evidence>
<dbReference type="AlphaFoldDB" id="A0AAX1N8Q5"/>
<dbReference type="RefSeq" id="WP_066208417.1">
    <property type="nucleotide sequence ID" value="NZ_CP076132.1"/>
</dbReference>
<organism evidence="6 7">
    <name type="scientific">Flammeovirga yaeyamensis</name>
    <dbReference type="NCBI Taxonomy" id="367791"/>
    <lineage>
        <taxon>Bacteria</taxon>
        <taxon>Pseudomonadati</taxon>
        <taxon>Bacteroidota</taxon>
        <taxon>Cytophagia</taxon>
        <taxon>Cytophagales</taxon>
        <taxon>Flammeovirgaceae</taxon>
        <taxon>Flammeovirga</taxon>
    </lineage>
</organism>
<dbReference type="KEGG" id="fya:KMW28_08260"/>
<dbReference type="EMBL" id="CP076132">
    <property type="protein sequence ID" value="QWG03561.1"/>
    <property type="molecule type" value="Genomic_DNA"/>
</dbReference>
<evidence type="ECO:0000256" key="2">
    <source>
        <dbReference type="ARBA" id="ARBA00023136"/>
    </source>
</evidence>
<evidence type="ECO:0000256" key="4">
    <source>
        <dbReference type="SAM" id="MobiDB-lite"/>
    </source>
</evidence>
<evidence type="ECO:0000256" key="1">
    <source>
        <dbReference type="ARBA" id="ARBA00022729"/>
    </source>
</evidence>
<evidence type="ECO:0000313" key="7">
    <source>
        <dbReference type="Proteomes" id="UP000678679"/>
    </source>
</evidence>